<proteinExistence type="predicted"/>
<organism evidence="1 2">
    <name type="scientific">Trifolium pratense</name>
    <name type="common">Red clover</name>
    <dbReference type="NCBI Taxonomy" id="57577"/>
    <lineage>
        <taxon>Eukaryota</taxon>
        <taxon>Viridiplantae</taxon>
        <taxon>Streptophyta</taxon>
        <taxon>Embryophyta</taxon>
        <taxon>Tracheophyta</taxon>
        <taxon>Spermatophyta</taxon>
        <taxon>Magnoliopsida</taxon>
        <taxon>eudicotyledons</taxon>
        <taxon>Gunneridae</taxon>
        <taxon>Pentapetalae</taxon>
        <taxon>rosids</taxon>
        <taxon>fabids</taxon>
        <taxon>Fabales</taxon>
        <taxon>Fabaceae</taxon>
        <taxon>Papilionoideae</taxon>
        <taxon>50 kb inversion clade</taxon>
        <taxon>NPAAA clade</taxon>
        <taxon>Hologalegina</taxon>
        <taxon>IRL clade</taxon>
        <taxon>Trifolieae</taxon>
        <taxon>Trifolium</taxon>
    </lineage>
</organism>
<accession>A0ACB0JCF6</accession>
<keyword evidence="2" id="KW-1185">Reference proteome</keyword>
<evidence type="ECO:0000313" key="2">
    <source>
        <dbReference type="Proteomes" id="UP001177021"/>
    </source>
</evidence>
<gene>
    <name evidence="1" type="ORF">MILVUS5_LOCUS11839</name>
</gene>
<protein>
    <submittedName>
        <fullName evidence="1">Uncharacterized protein</fullName>
    </submittedName>
</protein>
<comment type="caution">
    <text evidence="1">The sequence shown here is derived from an EMBL/GenBank/DDBJ whole genome shotgun (WGS) entry which is preliminary data.</text>
</comment>
<dbReference type="Proteomes" id="UP001177021">
    <property type="component" value="Unassembled WGS sequence"/>
</dbReference>
<reference evidence="1" key="1">
    <citation type="submission" date="2023-10" db="EMBL/GenBank/DDBJ databases">
        <authorList>
            <person name="Rodriguez Cubillos JULIANA M."/>
            <person name="De Vega J."/>
        </authorList>
    </citation>
    <scope>NUCLEOTIDE SEQUENCE</scope>
</reference>
<evidence type="ECO:0000313" key="1">
    <source>
        <dbReference type="EMBL" id="CAJ2642364.1"/>
    </source>
</evidence>
<dbReference type="EMBL" id="CASHSV030000024">
    <property type="protein sequence ID" value="CAJ2642364.1"/>
    <property type="molecule type" value="Genomic_DNA"/>
</dbReference>
<name>A0ACB0JCF6_TRIPR</name>
<sequence length="1045" mass="119309">MEVAKIRANLIEDNEATMARFLHGLNRDISDIVELQHYVEIEDLVHQAVKVEQQLKRKSQARRSSTNFNSQNWKDKIKKDGASSSSSKEPMVENKGKAIRSSQSVSTNKKLTCFKCQGKGHITSECPTKRTMFMEENEEVLGEEEGEDDEEYDEEEEIPSGELLMVRRMLGNLVKEGDTTQRENLFHTRCLVEGNVCSLIIDGGTNVASTRLVSKLNLETKHRPKPYKLQWLNESVEMVVNRQVEICFEIGKYEDVVLCDVVPMEASHLLLGRPWQFDRKVNHEGYSNKYSFVHRGQKVVLVPLSPSEEFKDMFPKEVPSGLPPIRGIEHHIDLNPGASLPNRPAYRSNPQQTQEIQRQVTELVSKGWVRESLSPCVVPVILVPKKDGSWRMYIDCRAVNNITIKYRHPIPRLDDLLDELFGTCIFSKIDLKSGYHQIRIKEGGEWKTTFKTKYGLYEWLVMPFGLTNAPSTFMRLMNHVLREFLGKFVVVYFDDILIYSKNLEDHCIHLRAVLQVLRQENLYANLEKCVFCTDHVIFLGFIVSSKGVHVDESKVKAIQEWPTPKNVSEVRSFHGLASFYRRFVKDFSTLAAPLNEIVKKKLVLNECDASNVGIGAVLMQEGHPIAYFSEKLKGAALNYSTYDKELYALVRALQTWQHYLLSKEFVIHSDHESLKHLKGQGKLNKRHAKWVEFLEQFPYVIKHKKGKANVVADALSRRAKSKVMPHCLYTPLPIPEFPWIDISMDFVLGLPRTKNGKDSIFVVVDRFSKMAHFIPCKKVDDACHVADLFFKEVVRIHGLPRSIVSDWDSKFLSHFWRTLWGKIGTKLLFSTTCHPQTDGQTEVVNRTLSTLLRSVLKKNLKLWEECLPHLEFAYNRAVHSTTNQSPFEIVYGFNPLTPLDLLPLPNNSLLKHKDGKSKVEFVKKLHEQVKLQIKKMNESEYGVSATFNVVDLTPFDVGDDLNLRSNSLQEGGNDEEITQQDLNDAIQGLGGPMTRERAKKAKEGLTNLITNLMGAEEQKDKIEPRIINLITSSEDGIGTGHAAQI</sequence>